<dbReference type="Pfam" id="PF12675">
    <property type="entry name" value="DUF3795"/>
    <property type="match status" value="1"/>
</dbReference>
<protein>
    <submittedName>
        <fullName evidence="1">DUF3795 domain-containing protein</fullName>
    </submittedName>
</protein>
<accession>A0A7C6AF38</accession>
<dbReference type="EMBL" id="DTHJ01000049">
    <property type="protein sequence ID" value="HHS62414.1"/>
    <property type="molecule type" value="Genomic_DNA"/>
</dbReference>
<organism evidence="1">
    <name type="scientific">candidate division WOR-3 bacterium</name>
    <dbReference type="NCBI Taxonomy" id="2052148"/>
    <lineage>
        <taxon>Bacteria</taxon>
        <taxon>Bacteria division WOR-3</taxon>
    </lineage>
</organism>
<reference evidence="1" key="1">
    <citation type="journal article" date="2020" name="mSystems">
        <title>Genome- and Community-Level Interaction Insights into Carbon Utilization and Element Cycling Functions of Hydrothermarchaeota in Hydrothermal Sediment.</title>
        <authorList>
            <person name="Zhou Z."/>
            <person name="Liu Y."/>
            <person name="Xu W."/>
            <person name="Pan J."/>
            <person name="Luo Z.H."/>
            <person name="Li M."/>
        </authorList>
    </citation>
    <scope>NUCLEOTIDE SEQUENCE [LARGE SCALE GENOMIC DNA]</scope>
    <source>
        <strain evidence="1">SpSt-783</strain>
    </source>
</reference>
<dbReference type="InterPro" id="IPR024227">
    <property type="entry name" value="DUF3795"/>
</dbReference>
<dbReference type="AlphaFoldDB" id="A0A7C6AF38"/>
<proteinExistence type="predicted"/>
<gene>
    <name evidence="1" type="ORF">ENV70_02190</name>
</gene>
<name>A0A7C6AF38_UNCW3</name>
<evidence type="ECO:0000313" key="1">
    <source>
        <dbReference type="EMBL" id="HHS62414.1"/>
    </source>
</evidence>
<comment type="caution">
    <text evidence="1">The sequence shown here is derived from an EMBL/GenBank/DDBJ whole genome shotgun (WGS) entry which is preliminary data.</text>
</comment>
<sequence length="113" mass="13008">MIAYCGLDCVVCPAYIARKNNDDELRKKTAQEWSKMFNVVLKPEEINCDGCTATGKHITYCENFCEMRKCAIEKKVINCAYCKDYPCENLTVFLNQVPEAKQRLDEIAKGIRR</sequence>